<protein>
    <recommendedName>
        <fullName evidence="12">Cytochrome P450</fullName>
    </recommendedName>
</protein>
<comment type="similarity">
    <text evidence="1 8">Belongs to the cytochrome P450 family.</text>
</comment>
<keyword evidence="9" id="KW-0472">Membrane</keyword>
<dbReference type="PRINTS" id="PR00385">
    <property type="entry name" value="P450"/>
</dbReference>
<evidence type="ECO:0000256" key="6">
    <source>
        <dbReference type="ARBA" id="ARBA00023004"/>
    </source>
</evidence>
<evidence type="ECO:0000256" key="1">
    <source>
        <dbReference type="ARBA" id="ARBA00010617"/>
    </source>
</evidence>
<dbReference type="AlphaFoldDB" id="A0AAD8SQJ5"/>
<feature type="transmembrane region" description="Helical" evidence="9">
    <location>
        <begin position="14"/>
        <end position="30"/>
    </location>
</feature>
<evidence type="ECO:0000313" key="10">
    <source>
        <dbReference type="EMBL" id="KAK1662120.1"/>
    </source>
</evidence>
<proteinExistence type="inferred from homology"/>
<evidence type="ECO:0000313" key="11">
    <source>
        <dbReference type="Proteomes" id="UP001231189"/>
    </source>
</evidence>
<evidence type="ECO:0008006" key="12">
    <source>
        <dbReference type="Google" id="ProtNLM"/>
    </source>
</evidence>
<dbReference type="PRINTS" id="PR00463">
    <property type="entry name" value="EP450I"/>
</dbReference>
<reference evidence="10" key="1">
    <citation type="submission" date="2023-07" db="EMBL/GenBank/DDBJ databases">
        <title>A chromosome-level genome assembly of Lolium multiflorum.</title>
        <authorList>
            <person name="Chen Y."/>
            <person name="Copetti D."/>
            <person name="Kolliker R."/>
            <person name="Studer B."/>
        </authorList>
    </citation>
    <scope>NUCLEOTIDE SEQUENCE</scope>
    <source>
        <strain evidence="10">02402/16</strain>
        <tissue evidence="10">Leaf</tissue>
    </source>
</reference>
<keyword evidence="4 9" id="KW-1133">Transmembrane helix</keyword>
<dbReference type="GO" id="GO:0006629">
    <property type="term" value="P:lipid metabolic process"/>
    <property type="evidence" value="ECO:0007669"/>
    <property type="project" value="UniProtKB-ARBA"/>
</dbReference>
<dbReference type="Pfam" id="PF00067">
    <property type="entry name" value="p450"/>
    <property type="match status" value="1"/>
</dbReference>
<keyword evidence="8" id="KW-0503">Monooxygenase</keyword>
<keyword evidence="3 7" id="KW-0479">Metal-binding</keyword>
<dbReference type="Proteomes" id="UP001231189">
    <property type="component" value="Unassembled WGS sequence"/>
</dbReference>
<feature type="binding site" description="axial binding residue" evidence="7">
    <location>
        <position position="455"/>
    </location>
    <ligand>
        <name>heme</name>
        <dbReference type="ChEBI" id="CHEBI:30413"/>
    </ligand>
    <ligandPart>
        <name>Fe</name>
        <dbReference type="ChEBI" id="CHEBI:18248"/>
    </ligandPart>
</feature>
<name>A0AAD8SQJ5_LOLMU</name>
<dbReference type="InterPro" id="IPR017972">
    <property type="entry name" value="Cyt_P450_CS"/>
</dbReference>
<dbReference type="EMBL" id="JAUUTY010000003">
    <property type="protein sequence ID" value="KAK1662120.1"/>
    <property type="molecule type" value="Genomic_DNA"/>
</dbReference>
<comment type="cofactor">
    <cofactor evidence="7">
        <name>heme</name>
        <dbReference type="ChEBI" id="CHEBI:30413"/>
    </cofactor>
</comment>
<keyword evidence="6 7" id="KW-0408">Iron</keyword>
<gene>
    <name evidence="10" type="ORF">QYE76_050279</name>
</gene>
<evidence type="ECO:0000256" key="4">
    <source>
        <dbReference type="ARBA" id="ARBA00022989"/>
    </source>
</evidence>
<dbReference type="PANTHER" id="PTHR24296">
    <property type="entry name" value="CYTOCHROME P450"/>
    <property type="match status" value="1"/>
</dbReference>
<evidence type="ECO:0000256" key="3">
    <source>
        <dbReference type="ARBA" id="ARBA00022723"/>
    </source>
</evidence>
<evidence type="ECO:0000256" key="7">
    <source>
        <dbReference type="PIRSR" id="PIRSR602401-1"/>
    </source>
</evidence>
<dbReference type="InterPro" id="IPR002401">
    <property type="entry name" value="Cyt_P450_E_grp-I"/>
</dbReference>
<dbReference type="CDD" id="cd11064">
    <property type="entry name" value="CYP86A"/>
    <property type="match status" value="1"/>
</dbReference>
<keyword evidence="2 9" id="KW-0812">Transmembrane</keyword>
<feature type="transmembrane region" description="Helical" evidence="9">
    <location>
        <begin position="303"/>
        <end position="323"/>
    </location>
</feature>
<organism evidence="10 11">
    <name type="scientific">Lolium multiflorum</name>
    <name type="common">Italian ryegrass</name>
    <name type="synonym">Lolium perenne subsp. multiflorum</name>
    <dbReference type="NCBI Taxonomy" id="4521"/>
    <lineage>
        <taxon>Eukaryota</taxon>
        <taxon>Viridiplantae</taxon>
        <taxon>Streptophyta</taxon>
        <taxon>Embryophyta</taxon>
        <taxon>Tracheophyta</taxon>
        <taxon>Spermatophyta</taxon>
        <taxon>Magnoliopsida</taxon>
        <taxon>Liliopsida</taxon>
        <taxon>Poales</taxon>
        <taxon>Poaceae</taxon>
        <taxon>BOP clade</taxon>
        <taxon>Pooideae</taxon>
        <taxon>Poodae</taxon>
        <taxon>Poeae</taxon>
        <taxon>Poeae Chloroplast Group 2 (Poeae type)</taxon>
        <taxon>Loliodinae</taxon>
        <taxon>Loliinae</taxon>
        <taxon>Lolium</taxon>
    </lineage>
</organism>
<dbReference type="Gene3D" id="1.10.630.10">
    <property type="entry name" value="Cytochrome P450"/>
    <property type="match status" value="1"/>
</dbReference>
<dbReference type="SUPFAM" id="SSF48264">
    <property type="entry name" value="Cytochrome P450"/>
    <property type="match status" value="1"/>
</dbReference>
<dbReference type="GO" id="GO:0016705">
    <property type="term" value="F:oxidoreductase activity, acting on paired donors, with incorporation or reduction of molecular oxygen"/>
    <property type="evidence" value="ECO:0007669"/>
    <property type="project" value="InterPro"/>
</dbReference>
<dbReference type="InterPro" id="IPR036396">
    <property type="entry name" value="Cyt_P450_sf"/>
</dbReference>
<keyword evidence="7 8" id="KW-0349">Heme</keyword>
<accession>A0AAD8SQJ5</accession>
<evidence type="ECO:0000256" key="8">
    <source>
        <dbReference type="RuleBase" id="RU000461"/>
    </source>
</evidence>
<evidence type="ECO:0000256" key="5">
    <source>
        <dbReference type="ARBA" id="ARBA00023002"/>
    </source>
</evidence>
<dbReference type="InterPro" id="IPR001128">
    <property type="entry name" value="Cyt_P450"/>
</dbReference>
<sequence>MGSSWSFLVSYPEVYISISCFLCISLLRLIRRCQKSAIPVNWPVVGMLPFLLRNLYHIHDKAADFLHEAGWNSMVFGPWFLNMNFFVTCDPATANHCLNGNFKKYPKGSDFAEMLDFLGGAILVSDFESWEYQRHMVMVNLGSRAFRSFAMSTITRKAGTTLLPYLDYMAKLGSEVELEGVFMRFFLDVTYSTAFATDLDSLSMSRPIHAFGQATKEVEEGVLFRHMMPPWLWKFLRVLNVGSEKKMANARVVIDGFIFKEIAKRKTEGNKESQGDVLSLLMKWPMDPSMSEQQMTLFRRDTVMAFIFAAKDLVAVTLTWFFYMMCKHPHVEARILKEIKALQSTTLRGNLSVLEGDMLRRAVYLQAALLETLRLFPAAPFEEVEAFADDVLPNGARISKGTRIVFSIYAMGRAEGIWGKDCLEFRPERWVSKSGGLLHVPGYKFLAFNSGPRSCVGKDLAFSNMKMVVASIIYNFKMELVEGHAVMPQSSIVLHTRNGVMVRLKRRETAA</sequence>
<keyword evidence="5 8" id="KW-0560">Oxidoreductase</keyword>
<dbReference type="GO" id="GO:0020037">
    <property type="term" value="F:heme binding"/>
    <property type="evidence" value="ECO:0007669"/>
    <property type="project" value="InterPro"/>
</dbReference>
<dbReference type="GO" id="GO:0004497">
    <property type="term" value="F:monooxygenase activity"/>
    <property type="evidence" value="ECO:0007669"/>
    <property type="project" value="UniProtKB-KW"/>
</dbReference>
<dbReference type="GO" id="GO:0005506">
    <property type="term" value="F:iron ion binding"/>
    <property type="evidence" value="ECO:0007669"/>
    <property type="project" value="InterPro"/>
</dbReference>
<dbReference type="PROSITE" id="PS00086">
    <property type="entry name" value="CYTOCHROME_P450"/>
    <property type="match status" value="1"/>
</dbReference>
<evidence type="ECO:0000256" key="9">
    <source>
        <dbReference type="SAM" id="Phobius"/>
    </source>
</evidence>
<keyword evidence="11" id="KW-1185">Reference proteome</keyword>
<evidence type="ECO:0000256" key="2">
    <source>
        <dbReference type="ARBA" id="ARBA00022692"/>
    </source>
</evidence>
<comment type="caution">
    <text evidence="10">The sequence shown here is derived from an EMBL/GenBank/DDBJ whole genome shotgun (WGS) entry which is preliminary data.</text>
</comment>